<keyword evidence="2" id="KW-0238">DNA-binding</keyword>
<evidence type="ECO:0000256" key="3">
    <source>
        <dbReference type="ARBA" id="ARBA00023163"/>
    </source>
</evidence>
<keyword evidence="4" id="KW-0472">Membrane</keyword>
<dbReference type="PROSITE" id="PS00041">
    <property type="entry name" value="HTH_ARAC_FAMILY_1"/>
    <property type="match status" value="1"/>
</dbReference>
<dbReference type="PANTHER" id="PTHR43280:SF10">
    <property type="entry name" value="REGULATORY PROTEIN POCR"/>
    <property type="match status" value="1"/>
</dbReference>
<evidence type="ECO:0000256" key="4">
    <source>
        <dbReference type="SAM" id="Phobius"/>
    </source>
</evidence>
<organism evidence="6 7">
    <name type="scientific">Paenibacillus algicola</name>
    <dbReference type="NCBI Taxonomy" id="2565926"/>
    <lineage>
        <taxon>Bacteria</taxon>
        <taxon>Bacillati</taxon>
        <taxon>Bacillota</taxon>
        <taxon>Bacilli</taxon>
        <taxon>Bacillales</taxon>
        <taxon>Paenibacillaceae</taxon>
        <taxon>Paenibacillus</taxon>
    </lineage>
</organism>
<dbReference type="InterPro" id="IPR009057">
    <property type="entry name" value="Homeodomain-like_sf"/>
</dbReference>
<protein>
    <submittedName>
        <fullName evidence="6">AraC family transcriptional regulator</fullName>
    </submittedName>
</protein>
<feature type="domain" description="HTH araC/xylS-type" evidence="5">
    <location>
        <begin position="656"/>
        <end position="754"/>
    </location>
</feature>
<gene>
    <name evidence="6" type="ORF">E6C60_3618</name>
</gene>
<evidence type="ECO:0000313" key="6">
    <source>
        <dbReference type="EMBL" id="QCT04328.1"/>
    </source>
</evidence>
<sequence>MKLNGYLQRLIAFTLLLSMLPVAILGIFSYFKSSSDIQDKVNDGNMLRLKQTQMTVEQVLKTVEHTAVRFANSPLVNDHIDVSLTPHEFGIVGDLMNELTTLSGGQLQYMDPVLISVREGWAVSDDGLSPMADKIGYDELNYYLERPGQSFWISEAGDPFTGSQAGDINLVIKVPLNDRNPSGLLLVRTSSGDVNRHIFKSQRSGSIMVLDHQDRVLLSETELAIGDNAARHGFFQDIQNTGLTSGYTESDVGEERSAISFIESSYNGWSYLSIVSIDDITSESRMIGWLTLVICVVTLLFTSLISFFGSFRMYQPIRSLYDLSAQMTGTTEPLARGGDEFRIISERIQRLDMNRSRLTEQLDRQVEQLNEFFMLKLLHGEIPRKDIGERLHMFGYDESTMHQCVLAIQIDTLEGTLYEEKDKDLMLFAMKNIVTELAPSQGLHACMVTGHSVIVVRGSNQSSKEQFLQELYAEAETFQKEIKHYLKLKASIGISRVYSDFEQLPLAYSESVEALKYRMKLGYESILFIEDMTSGGGNLAYPEQLENRLLDAVKETNADQAVTLLEEWVNELFRTELKIDEYRLSLVRLLTQIMRIVQDSGESLRWQDQENKSVIDQLFELNSRHDILEWFRDTVIAPAVTLLDERRGEKYKSISDEVIRIIHEEYDTDLTLEECAARLHYHPSYIWRILRKESGISFSEYLAQHRLKMAKQWLEETEMTITEIAERLRYNNAQNFIRYFKKMEGVSPGKYRKQHHDPDAS</sequence>
<dbReference type="Pfam" id="PF17853">
    <property type="entry name" value="GGDEF_2"/>
    <property type="match status" value="1"/>
</dbReference>
<dbReference type="Proteomes" id="UP000300879">
    <property type="component" value="Chromosome"/>
</dbReference>
<dbReference type="InterPro" id="IPR041522">
    <property type="entry name" value="CdaR_GGDEF"/>
</dbReference>
<dbReference type="Gene3D" id="1.10.10.60">
    <property type="entry name" value="Homeodomain-like"/>
    <property type="match status" value="2"/>
</dbReference>
<dbReference type="SMART" id="SM00342">
    <property type="entry name" value="HTH_ARAC"/>
    <property type="match status" value="1"/>
</dbReference>
<evidence type="ECO:0000256" key="1">
    <source>
        <dbReference type="ARBA" id="ARBA00023015"/>
    </source>
</evidence>
<dbReference type="Pfam" id="PF12833">
    <property type="entry name" value="HTH_18"/>
    <property type="match status" value="1"/>
</dbReference>
<name>A0A4P8XNY8_9BACL</name>
<reference evidence="6 7" key="1">
    <citation type="submission" date="2019-05" db="EMBL/GenBank/DDBJ databases">
        <authorList>
            <person name="Chen C."/>
        </authorList>
    </citation>
    <scope>NUCLEOTIDE SEQUENCE [LARGE SCALE GENOMIC DNA]</scope>
    <source>
        <strain evidence="6 7">HB172198</strain>
    </source>
</reference>
<dbReference type="InterPro" id="IPR018062">
    <property type="entry name" value="HTH_AraC-typ_CS"/>
</dbReference>
<accession>A0A4P8XNY8</accession>
<dbReference type="EMBL" id="CP040396">
    <property type="protein sequence ID" value="QCT04328.1"/>
    <property type="molecule type" value="Genomic_DNA"/>
</dbReference>
<keyword evidence="4" id="KW-0812">Transmembrane</keyword>
<evidence type="ECO:0000259" key="5">
    <source>
        <dbReference type="PROSITE" id="PS01124"/>
    </source>
</evidence>
<dbReference type="RefSeq" id="WP_175415351.1">
    <property type="nucleotide sequence ID" value="NZ_CP040396.1"/>
</dbReference>
<dbReference type="InterPro" id="IPR018060">
    <property type="entry name" value="HTH_AraC"/>
</dbReference>
<dbReference type="AlphaFoldDB" id="A0A4P8XNY8"/>
<proteinExistence type="predicted"/>
<evidence type="ECO:0000256" key="2">
    <source>
        <dbReference type="ARBA" id="ARBA00023125"/>
    </source>
</evidence>
<keyword evidence="4" id="KW-1133">Transmembrane helix</keyword>
<dbReference type="PANTHER" id="PTHR43280">
    <property type="entry name" value="ARAC-FAMILY TRANSCRIPTIONAL REGULATOR"/>
    <property type="match status" value="1"/>
</dbReference>
<dbReference type="GO" id="GO:0043565">
    <property type="term" value="F:sequence-specific DNA binding"/>
    <property type="evidence" value="ECO:0007669"/>
    <property type="project" value="InterPro"/>
</dbReference>
<keyword evidence="7" id="KW-1185">Reference proteome</keyword>
<keyword evidence="3" id="KW-0804">Transcription</keyword>
<dbReference type="GO" id="GO:0003700">
    <property type="term" value="F:DNA-binding transcription factor activity"/>
    <property type="evidence" value="ECO:0007669"/>
    <property type="project" value="InterPro"/>
</dbReference>
<evidence type="ECO:0000313" key="7">
    <source>
        <dbReference type="Proteomes" id="UP000300879"/>
    </source>
</evidence>
<keyword evidence="1" id="KW-0805">Transcription regulation</keyword>
<dbReference type="SUPFAM" id="SSF46689">
    <property type="entry name" value="Homeodomain-like"/>
    <property type="match status" value="2"/>
</dbReference>
<dbReference type="PROSITE" id="PS01124">
    <property type="entry name" value="HTH_ARAC_FAMILY_2"/>
    <property type="match status" value="1"/>
</dbReference>
<dbReference type="KEGG" id="palo:E6C60_3618"/>
<feature type="transmembrane region" description="Helical" evidence="4">
    <location>
        <begin position="12"/>
        <end position="31"/>
    </location>
</feature>
<feature type="transmembrane region" description="Helical" evidence="4">
    <location>
        <begin position="286"/>
        <end position="308"/>
    </location>
</feature>